<keyword evidence="6 12" id="KW-0520">NAD</keyword>
<proteinExistence type="predicted"/>
<evidence type="ECO:0000256" key="11">
    <source>
        <dbReference type="PIRSR" id="PIRSR000112-2"/>
    </source>
</evidence>
<organism evidence="13 14">
    <name type="scientific">candidate division WOR-3 bacterium</name>
    <dbReference type="NCBI Taxonomy" id="2052148"/>
    <lineage>
        <taxon>Bacteria</taxon>
        <taxon>Bacteria division WOR-3</taxon>
    </lineage>
</organism>
<keyword evidence="8" id="KW-0594">Phospholipid biosynthesis</keyword>
<dbReference type="InterPro" id="IPR016205">
    <property type="entry name" value="Glycerol_DH"/>
</dbReference>
<feature type="binding site" evidence="10">
    <location>
        <position position="252"/>
    </location>
    <ligand>
        <name>glycerol</name>
        <dbReference type="ChEBI" id="CHEBI:17754"/>
    </ligand>
</feature>
<feature type="binding site" evidence="11">
    <location>
        <position position="125"/>
    </location>
    <ligand>
        <name>glycerol</name>
        <dbReference type="ChEBI" id="CHEBI:17754"/>
    </ligand>
</feature>
<keyword evidence="7" id="KW-0443">Lipid metabolism</keyword>
<dbReference type="SUPFAM" id="SSF56796">
    <property type="entry name" value="Dehydroquinate synthase-like"/>
    <property type="match status" value="1"/>
</dbReference>
<evidence type="ECO:0000256" key="4">
    <source>
        <dbReference type="ARBA" id="ARBA00022857"/>
    </source>
</evidence>
<reference evidence="13" key="1">
    <citation type="journal article" date="2020" name="mSystems">
        <title>Genome- and Community-Level Interaction Insights into Carbon Utilization and Element Cycling Functions of Hydrothermarchaeota in Hydrothermal Sediment.</title>
        <authorList>
            <person name="Zhou Z."/>
            <person name="Liu Y."/>
            <person name="Xu W."/>
            <person name="Pan J."/>
            <person name="Luo Z.H."/>
            <person name="Li M."/>
        </authorList>
    </citation>
    <scope>NUCLEOTIDE SEQUENCE</scope>
    <source>
        <strain evidence="13">HyVt-388</strain>
    </source>
</reference>
<feature type="binding site" evidence="10">
    <location>
        <position position="173"/>
    </location>
    <ligand>
        <name>glycerol</name>
        <dbReference type="ChEBI" id="CHEBI:17754"/>
    </ligand>
</feature>
<sequence length="352" mass="39106">MAVSLKIELPSFFEVGENKIEKIFNILKSHDLKFKHILLMGDRKTFLIGGTPISKNFQKENIKVTRHLVTNSDEANVMKVKRIITRKTPDLILGFGGGKVLDVAKLAAGECKIKFISIPTTLSNDGISSPVSVIKGKNNIPVSHITTAPYGVIVDINIIKKAPIRHIKAGIGDLISNLSAVFDARLARSKGLEKVNDTALSLAEAGALALLEHKTDYIKDDDFLLTLTRGLIKSGFAMCIVGSSRPASGSEHKISHSIDHLYAPRKNLHGEQTGIATLFTMALQENQLLHRVKTLYSRVSFPRKIRKLYLNKDQFIKAVIEAVKIRPDRYTILEEKNLTRKDIIKLLQTTKL</sequence>
<evidence type="ECO:0000256" key="1">
    <source>
        <dbReference type="ARBA" id="ARBA00022490"/>
    </source>
</evidence>
<keyword evidence="3 10" id="KW-0479">Metal-binding</keyword>
<feature type="binding site" evidence="12">
    <location>
        <begin position="98"/>
        <end position="102"/>
    </location>
    <ligand>
        <name>NAD(+)</name>
        <dbReference type="ChEBI" id="CHEBI:57540"/>
    </ligand>
</feature>
<evidence type="ECO:0000256" key="9">
    <source>
        <dbReference type="ARBA" id="ARBA00023264"/>
    </source>
</evidence>
<dbReference type="PANTHER" id="PTHR43616">
    <property type="entry name" value="GLYCEROL DEHYDROGENASE"/>
    <property type="match status" value="1"/>
</dbReference>
<evidence type="ECO:0000256" key="10">
    <source>
        <dbReference type="PIRSR" id="PIRSR000112-1"/>
    </source>
</evidence>
<accession>A0A9C9EM76</accession>
<name>A0A9C9EM76_UNCW3</name>
<keyword evidence="5" id="KW-0560">Oxidoreductase</keyword>
<dbReference type="GO" id="GO:0046872">
    <property type="term" value="F:metal ion binding"/>
    <property type="evidence" value="ECO:0007669"/>
    <property type="project" value="UniProtKB-KW"/>
</dbReference>
<evidence type="ECO:0000256" key="8">
    <source>
        <dbReference type="ARBA" id="ARBA00023209"/>
    </source>
</evidence>
<dbReference type="Pfam" id="PF13685">
    <property type="entry name" value="Fe-ADH_2"/>
    <property type="match status" value="1"/>
</dbReference>
<dbReference type="Proteomes" id="UP000885826">
    <property type="component" value="Unassembled WGS sequence"/>
</dbReference>
<dbReference type="GO" id="GO:0008654">
    <property type="term" value="P:phospholipid biosynthetic process"/>
    <property type="evidence" value="ECO:0007669"/>
    <property type="project" value="UniProtKB-KW"/>
</dbReference>
<evidence type="ECO:0000256" key="6">
    <source>
        <dbReference type="ARBA" id="ARBA00023027"/>
    </source>
</evidence>
<dbReference type="GO" id="GO:0016614">
    <property type="term" value="F:oxidoreductase activity, acting on CH-OH group of donors"/>
    <property type="evidence" value="ECO:0007669"/>
    <property type="project" value="InterPro"/>
</dbReference>
<gene>
    <name evidence="13" type="ORF">ENI34_05750</name>
</gene>
<dbReference type="EMBL" id="DRIG01000062">
    <property type="protein sequence ID" value="HEC78629.1"/>
    <property type="molecule type" value="Genomic_DNA"/>
</dbReference>
<feature type="binding site" evidence="12">
    <location>
        <begin position="120"/>
        <end position="123"/>
    </location>
    <ligand>
        <name>NAD(+)</name>
        <dbReference type="ChEBI" id="CHEBI:57540"/>
    </ligand>
</feature>
<dbReference type="Gene3D" id="3.40.50.1970">
    <property type="match status" value="1"/>
</dbReference>
<evidence type="ECO:0000256" key="3">
    <source>
        <dbReference type="ARBA" id="ARBA00022723"/>
    </source>
</evidence>
<dbReference type="PANTHER" id="PTHR43616:SF5">
    <property type="entry name" value="GLYCEROL DEHYDROGENASE 1"/>
    <property type="match status" value="1"/>
</dbReference>
<keyword evidence="10" id="KW-0862">Zinc</keyword>
<dbReference type="Gene3D" id="1.20.1090.10">
    <property type="entry name" value="Dehydroquinate synthase-like - alpha domain"/>
    <property type="match status" value="1"/>
</dbReference>
<keyword evidence="9" id="KW-1208">Phospholipid metabolism</keyword>
<keyword evidence="1" id="KW-0963">Cytoplasm</keyword>
<feature type="binding site" evidence="10">
    <location>
        <position position="269"/>
    </location>
    <ligand>
        <name>glycerol</name>
        <dbReference type="ChEBI" id="CHEBI:17754"/>
    </ligand>
</feature>
<evidence type="ECO:0000313" key="13">
    <source>
        <dbReference type="EMBL" id="HEC78629.1"/>
    </source>
</evidence>
<comment type="caution">
    <text evidence="13">The sequence shown here is derived from an EMBL/GenBank/DDBJ whole genome shotgun (WGS) entry which is preliminary data.</text>
</comment>
<evidence type="ECO:0000256" key="5">
    <source>
        <dbReference type="ARBA" id="ARBA00023002"/>
    </source>
</evidence>
<protein>
    <submittedName>
        <fullName evidence="13">Iron-containing alcohol dehydrogenase</fullName>
    </submittedName>
</protein>
<dbReference type="InterPro" id="IPR032837">
    <property type="entry name" value="G1PDH"/>
</dbReference>
<evidence type="ECO:0000256" key="7">
    <source>
        <dbReference type="ARBA" id="ARBA00023098"/>
    </source>
</evidence>
<evidence type="ECO:0000313" key="14">
    <source>
        <dbReference type="Proteomes" id="UP000885826"/>
    </source>
</evidence>
<feature type="binding site" evidence="12">
    <location>
        <position position="129"/>
    </location>
    <ligand>
        <name>NAD(+)</name>
        <dbReference type="ChEBI" id="CHEBI:57540"/>
    </ligand>
</feature>
<keyword evidence="4" id="KW-0521">NADP</keyword>
<evidence type="ECO:0000256" key="12">
    <source>
        <dbReference type="PIRSR" id="PIRSR000112-3"/>
    </source>
</evidence>
<comment type="cofactor">
    <cofactor evidence="10">
        <name>Zn(2+)</name>
        <dbReference type="ChEBI" id="CHEBI:29105"/>
    </cofactor>
    <text evidence="10">Binds 1 zinc ion per subunit.</text>
</comment>
<dbReference type="AlphaFoldDB" id="A0A9C9EM76"/>
<dbReference type="PIRSF" id="PIRSF000112">
    <property type="entry name" value="Glycerol_dehydrogenase"/>
    <property type="match status" value="1"/>
</dbReference>
<keyword evidence="2" id="KW-0444">Lipid biosynthesis</keyword>
<evidence type="ECO:0000256" key="2">
    <source>
        <dbReference type="ARBA" id="ARBA00022516"/>
    </source>
</evidence>